<gene>
    <name evidence="1" type="ORF">CHS0354_032563</name>
</gene>
<name>A0AAE0W0Q2_9BIVA</name>
<dbReference type="EMBL" id="JAEAOA010001917">
    <property type="protein sequence ID" value="KAK3596040.1"/>
    <property type="molecule type" value="Genomic_DNA"/>
</dbReference>
<evidence type="ECO:0000313" key="1">
    <source>
        <dbReference type="EMBL" id="KAK3596040.1"/>
    </source>
</evidence>
<dbReference type="Proteomes" id="UP001195483">
    <property type="component" value="Unassembled WGS sequence"/>
</dbReference>
<accession>A0AAE0W0Q2</accession>
<reference evidence="1" key="1">
    <citation type="journal article" date="2021" name="Genome Biol. Evol.">
        <title>A High-Quality Reference Genome for a Parasitic Bivalve with Doubly Uniparental Inheritance (Bivalvia: Unionida).</title>
        <authorList>
            <person name="Smith C.H."/>
        </authorList>
    </citation>
    <scope>NUCLEOTIDE SEQUENCE</scope>
    <source>
        <strain evidence="1">CHS0354</strain>
    </source>
</reference>
<reference evidence="1" key="2">
    <citation type="journal article" date="2021" name="Genome Biol. Evol.">
        <title>Developing a high-quality reference genome for a parasitic bivalve with doubly uniparental inheritance (Bivalvia: Unionida).</title>
        <authorList>
            <person name="Smith C.H."/>
        </authorList>
    </citation>
    <scope>NUCLEOTIDE SEQUENCE</scope>
    <source>
        <strain evidence="1">CHS0354</strain>
        <tissue evidence="1">Mantle</tissue>
    </source>
</reference>
<proteinExistence type="predicted"/>
<evidence type="ECO:0000313" key="2">
    <source>
        <dbReference type="Proteomes" id="UP001195483"/>
    </source>
</evidence>
<sequence length="115" mass="13196">MDVGKQTSVVYGEHRMNGCTQEADDIFDNLEDDVNSAVDWRKITPTVVRFNQIGYQYKIRNAVHSVRKFSFPKRYPVDVVRKSEIVSKKMTEAPGGGHIINQTAFKYKIGTKDKR</sequence>
<comment type="caution">
    <text evidence="1">The sequence shown here is derived from an EMBL/GenBank/DDBJ whole genome shotgun (WGS) entry which is preliminary data.</text>
</comment>
<keyword evidence="2" id="KW-1185">Reference proteome</keyword>
<reference evidence="1" key="3">
    <citation type="submission" date="2023-05" db="EMBL/GenBank/DDBJ databases">
        <authorList>
            <person name="Smith C.H."/>
        </authorList>
    </citation>
    <scope>NUCLEOTIDE SEQUENCE</scope>
    <source>
        <strain evidence="1">CHS0354</strain>
        <tissue evidence="1">Mantle</tissue>
    </source>
</reference>
<protein>
    <submittedName>
        <fullName evidence="1">Uncharacterized protein</fullName>
    </submittedName>
</protein>
<dbReference type="AlphaFoldDB" id="A0AAE0W0Q2"/>
<organism evidence="1 2">
    <name type="scientific">Potamilus streckersoni</name>
    <dbReference type="NCBI Taxonomy" id="2493646"/>
    <lineage>
        <taxon>Eukaryota</taxon>
        <taxon>Metazoa</taxon>
        <taxon>Spiralia</taxon>
        <taxon>Lophotrochozoa</taxon>
        <taxon>Mollusca</taxon>
        <taxon>Bivalvia</taxon>
        <taxon>Autobranchia</taxon>
        <taxon>Heteroconchia</taxon>
        <taxon>Palaeoheterodonta</taxon>
        <taxon>Unionida</taxon>
        <taxon>Unionoidea</taxon>
        <taxon>Unionidae</taxon>
        <taxon>Ambleminae</taxon>
        <taxon>Lampsilini</taxon>
        <taxon>Potamilus</taxon>
    </lineage>
</organism>